<gene>
    <name evidence="3" type="ORF">EWM59_09825</name>
</gene>
<evidence type="ECO:0000313" key="3">
    <source>
        <dbReference type="EMBL" id="RYU95910.1"/>
    </source>
</evidence>
<dbReference type="Pfam" id="PF19081">
    <property type="entry name" value="Ig_7"/>
    <property type="match status" value="2"/>
</dbReference>
<protein>
    <submittedName>
        <fullName evidence="3">BspA family leucine-rich repeat surface protein</fullName>
    </submittedName>
</protein>
<dbReference type="NCBIfam" id="TIGR02167">
    <property type="entry name" value="Liste_lipo_26"/>
    <property type="match status" value="11"/>
</dbReference>
<evidence type="ECO:0000313" key="4">
    <source>
        <dbReference type="Proteomes" id="UP000293162"/>
    </source>
</evidence>
<keyword evidence="1" id="KW-0732">Signal</keyword>
<reference evidence="3 4" key="1">
    <citation type="submission" date="2019-02" db="EMBL/GenBank/DDBJ databases">
        <title>Bacterial novel species Emticicia sp. 17J42-9 isolated from soil.</title>
        <authorList>
            <person name="Jung H.-Y."/>
        </authorList>
    </citation>
    <scope>NUCLEOTIDE SEQUENCE [LARGE SCALE GENOMIC DNA]</scope>
    <source>
        <strain evidence="3 4">17J42-9</strain>
    </source>
</reference>
<organism evidence="3 4">
    <name type="scientific">Emticicia agri</name>
    <dbReference type="NCBI Taxonomy" id="2492393"/>
    <lineage>
        <taxon>Bacteria</taxon>
        <taxon>Pseudomonadati</taxon>
        <taxon>Bacteroidota</taxon>
        <taxon>Cytophagia</taxon>
        <taxon>Cytophagales</taxon>
        <taxon>Leadbetterellaceae</taxon>
        <taxon>Emticicia</taxon>
    </lineage>
</organism>
<feature type="chain" id="PRO_5020192029" evidence="1">
    <location>
        <begin position="22"/>
        <end position="901"/>
    </location>
</feature>
<sequence>MKFLFYYVALAILSLNTLAIASPKLSFKLSDKNPDKKVSVKSLSTTPETDTIVDFGSIFRQMSNIGTLNIGVATEVTATSGVGTTSTDDSATTSGSNQAVAQKLVVASDTSFITRWNLATAGSGNTQLLFDISISGPVSYTWTTVPAGTSGSGTFTVQGAYITGLPAGATIDLSISPTNFHRIMLDSRADKNRLIDIKQWGTAAWTSMASAFYGCTNLAVSATDIPDLSGVTDMSFMFANCVNLNGPANIGSWNTSTVTNMSFMFYRTFAFNQNIGSWNTSTVTNMAYMLQSAFAFNQNIGAWNTSGVTNMTNMFYNASAFNQNIGAWNTSAVTNMANMFNGASAFNHDIGAWNTSAVTNMANMFNGASAFNQNIGAWNTSAVTNMSYMFYNAGVFNQNIGAWNTSAVTNMTNMFYGASAFDQNIGTWNTSAVTNMSYLFSGASAFNQNISAWNTSGVTNMTNMFYNASVFNQNISSWNTSAVTNMSSMFSGASAFNQDIGSWSTSAVTNMSLMFRYTIAFNQDISLWNTSAVTNMSNMFYYASAFNQNIGSWNIGAVTDMNSMFYGARAFNQSLAAWGTKFNPNVNLTFLLNNCGMNISNYDATLAGFNAGTLTGRTMGAAGLKYCTSATDRANLVLATSSGGKGWTITGDSYGTPANPTSTNNPTICAGATASLNATCTDGIVSWYNASSSSLLSTGSPFVTPNLTTATTYQVRCEMQGGTPPGGTPPGASCTSGFVAVSVSIDTIAPPTNVTVSKTVICANTQVTLSATCATGTPIWYNQPTGGTAIGTGTLVQSPSTTTTYYAGCTNGTCPSGSRVATATVAVTDIGSNLNLTTNLSGTSIQASSNTITATNTILTGAKVRYVASQSITLLPQTGGSFQVNNGAVFAAEIMPLVGCN</sequence>
<evidence type="ECO:0000256" key="1">
    <source>
        <dbReference type="SAM" id="SignalP"/>
    </source>
</evidence>
<dbReference type="EMBL" id="SEWF01000011">
    <property type="protein sequence ID" value="RYU95910.1"/>
    <property type="molecule type" value="Genomic_DNA"/>
</dbReference>
<feature type="signal peptide" evidence="1">
    <location>
        <begin position="1"/>
        <end position="21"/>
    </location>
</feature>
<name>A0A4V1ZDE8_9BACT</name>
<dbReference type="RefSeq" id="WP_130020790.1">
    <property type="nucleotide sequence ID" value="NZ_SEWF01000011.1"/>
</dbReference>
<dbReference type="AlphaFoldDB" id="A0A4V1ZDE8"/>
<dbReference type="InterPro" id="IPR044023">
    <property type="entry name" value="Ig_7"/>
</dbReference>
<evidence type="ECO:0000259" key="2">
    <source>
        <dbReference type="Pfam" id="PF19081"/>
    </source>
</evidence>
<dbReference type="NCBIfam" id="NF045639">
    <property type="entry name" value="GCX_COOH"/>
    <property type="match status" value="1"/>
</dbReference>
<feature type="domain" description="Ig-like" evidence="2">
    <location>
        <begin position="657"/>
        <end position="720"/>
    </location>
</feature>
<proteinExistence type="predicted"/>
<dbReference type="InterPro" id="IPR011889">
    <property type="entry name" value="Liste_lipo_26"/>
</dbReference>
<accession>A0A4V1ZDE8</accession>
<dbReference type="InterPro" id="IPR005046">
    <property type="entry name" value="DUF285"/>
</dbReference>
<dbReference type="OrthoDB" id="1525027at2"/>
<keyword evidence="4" id="KW-1185">Reference proteome</keyword>
<dbReference type="Pfam" id="PF03382">
    <property type="entry name" value="DUF285"/>
    <property type="match status" value="2"/>
</dbReference>
<dbReference type="Proteomes" id="UP000293162">
    <property type="component" value="Unassembled WGS sequence"/>
</dbReference>
<feature type="domain" description="Ig-like" evidence="2">
    <location>
        <begin position="751"/>
        <end position="825"/>
    </location>
</feature>
<comment type="caution">
    <text evidence="3">The sequence shown here is derived from an EMBL/GenBank/DDBJ whole genome shotgun (WGS) entry which is preliminary data.</text>
</comment>
<dbReference type="InterPro" id="IPR055015">
    <property type="entry name" value="GCX_COOH"/>
</dbReference>